<feature type="domain" description="Fatty acid desaturase" evidence="13">
    <location>
        <begin position="57"/>
        <end position="274"/>
    </location>
</feature>
<keyword evidence="7 14" id="KW-0560">Oxidoreductase</keyword>
<accession>A4A9P8</accession>
<evidence type="ECO:0000256" key="1">
    <source>
        <dbReference type="ARBA" id="ARBA00004141"/>
    </source>
</evidence>
<dbReference type="PANTHER" id="PTHR11351:SF31">
    <property type="entry name" value="DESATURASE 1, ISOFORM A-RELATED"/>
    <property type="match status" value="1"/>
</dbReference>
<keyword evidence="11" id="KW-0275">Fatty acid biosynthesis</keyword>
<organism evidence="14 15">
    <name type="scientific">Congregibacter litoralis KT71</name>
    <dbReference type="NCBI Taxonomy" id="314285"/>
    <lineage>
        <taxon>Bacteria</taxon>
        <taxon>Pseudomonadati</taxon>
        <taxon>Pseudomonadota</taxon>
        <taxon>Gammaproteobacteria</taxon>
        <taxon>Cellvibrionales</taxon>
        <taxon>Halieaceae</taxon>
        <taxon>Congregibacter</taxon>
    </lineage>
</organism>
<keyword evidence="5" id="KW-0276">Fatty acid metabolism</keyword>
<dbReference type="HOGENOM" id="CLU_027359_1_3_6"/>
<evidence type="ECO:0000256" key="8">
    <source>
        <dbReference type="ARBA" id="ARBA00023004"/>
    </source>
</evidence>
<dbReference type="Pfam" id="PF00487">
    <property type="entry name" value="FA_desaturase"/>
    <property type="match status" value="1"/>
</dbReference>
<dbReference type="EC" id="1.14.19.-" evidence="14"/>
<protein>
    <submittedName>
        <fullName evidence="14">Fatty-acid desaturase</fullName>
        <ecNumber evidence="14">1.14.19.-</ecNumber>
        <ecNumber evidence="14">1.14.19.1</ecNumber>
    </submittedName>
</protein>
<evidence type="ECO:0000256" key="6">
    <source>
        <dbReference type="ARBA" id="ARBA00022989"/>
    </source>
</evidence>
<dbReference type="CDD" id="cd03505">
    <property type="entry name" value="Delta9-FADS-like"/>
    <property type="match status" value="1"/>
</dbReference>
<evidence type="ECO:0000259" key="13">
    <source>
        <dbReference type="Pfam" id="PF00487"/>
    </source>
</evidence>
<dbReference type="GO" id="GO:0016020">
    <property type="term" value="C:membrane"/>
    <property type="evidence" value="ECO:0007669"/>
    <property type="project" value="UniProtKB-SubCell"/>
</dbReference>
<evidence type="ECO:0000256" key="7">
    <source>
        <dbReference type="ARBA" id="ARBA00023002"/>
    </source>
</evidence>
<comment type="subcellular location">
    <subcellularLocation>
        <location evidence="1">Membrane</location>
        <topology evidence="1">Multi-pass membrane protein</topology>
    </subcellularLocation>
</comment>
<keyword evidence="15" id="KW-1185">Reference proteome</keyword>
<proteinExistence type="inferred from homology"/>
<dbReference type="InterPro" id="IPR015876">
    <property type="entry name" value="Acyl-CoA_DS"/>
</dbReference>
<keyword evidence="6 12" id="KW-1133">Transmembrane helix</keyword>
<feature type="transmembrane region" description="Helical" evidence="12">
    <location>
        <begin position="88"/>
        <end position="108"/>
    </location>
</feature>
<feature type="transmembrane region" description="Helical" evidence="12">
    <location>
        <begin position="27"/>
        <end position="49"/>
    </location>
</feature>
<keyword evidence="8" id="KW-0408">Iron</keyword>
<evidence type="ECO:0000313" key="14">
    <source>
        <dbReference type="EMBL" id="EAQ97215.2"/>
    </source>
</evidence>
<evidence type="ECO:0000256" key="9">
    <source>
        <dbReference type="ARBA" id="ARBA00023098"/>
    </source>
</evidence>
<sequence>MNEHSSQPLAAENSQSPSKPPLIRVNAVIFVGFPILAAILVPLWGIYVGFTASQWIWAVVFLYLNGLGITGGYHRLWSHKAYKAHWTVRLWFALWGGGALQNSILVWASDHRRHHRHVDDNDEDPYSAGRGLWFSHMGWMLREYATNGEDFSNAQDLMRDPIVMWQHKHYVAITTFMNLGVPILLGLALGDVIGTVLLVGLLRLVVNHHVTFFINSLAHFWGSRPYTEENSARDNGFLAFLTYGEGYHNYHHIFQTDYRNGIRWYQWDPTKWMIAGLAKVGLAKDLQRVPDFRIQRALLDMQFKRAQDYAAGLEESPLTAILEREYQLFTESVNQWKQLQSARYERHREQLEGAVAERYQQLQDRWEQAKLRSQFRELEFSLRVQRKRVQALVNQWQLPPLAN</sequence>
<dbReference type="PANTHER" id="PTHR11351">
    <property type="entry name" value="ACYL-COA DESATURASE"/>
    <property type="match status" value="1"/>
</dbReference>
<evidence type="ECO:0000256" key="5">
    <source>
        <dbReference type="ARBA" id="ARBA00022832"/>
    </source>
</evidence>
<feature type="transmembrane region" description="Helical" evidence="12">
    <location>
        <begin position="55"/>
        <end position="76"/>
    </location>
</feature>
<evidence type="ECO:0000256" key="11">
    <source>
        <dbReference type="ARBA" id="ARBA00023160"/>
    </source>
</evidence>
<dbReference type="EMBL" id="AAOA02000004">
    <property type="protein sequence ID" value="EAQ97215.2"/>
    <property type="molecule type" value="Genomic_DNA"/>
</dbReference>
<dbReference type="GO" id="GO:0004768">
    <property type="term" value="F:stearoyl-CoA 9-desaturase activity"/>
    <property type="evidence" value="ECO:0007669"/>
    <property type="project" value="UniProtKB-EC"/>
</dbReference>
<keyword evidence="10 12" id="KW-0472">Membrane</keyword>
<dbReference type="Proteomes" id="UP000019205">
    <property type="component" value="Chromosome"/>
</dbReference>
<evidence type="ECO:0000313" key="15">
    <source>
        <dbReference type="Proteomes" id="UP000019205"/>
    </source>
</evidence>
<evidence type="ECO:0000256" key="2">
    <source>
        <dbReference type="ARBA" id="ARBA00008749"/>
    </source>
</evidence>
<feature type="transmembrane region" description="Helical" evidence="12">
    <location>
        <begin position="183"/>
        <end position="206"/>
    </location>
</feature>
<gene>
    <name evidence="14" type="ORF">KT71_07544</name>
</gene>
<dbReference type="EC" id="1.14.19.1" evidence="14"/>
<keyword evidence="4 12" id="KW-0812">Transmembrane</keyword>
<dbReference type="STRING" id="314285.KT71_07544"/>
<reference evidence="14 15" key="2">
    <citation type="journal article" date="2009" name="PLoS ONE">
        <title>The photosynthetic apparatus and its regulation in the aerobic gammaproteobacterium Congregibacter litoralis gen. nov., sp. nov.</title>
        <authorList>
            <person name="Spring S."/>
            <person name="Lunsdorf H."/>
            <person name="Fuchs B.M."/>
            <person name="Tindall B.J."/>
        </authorList>
    </citation>
    <scope>NUCLEOTIDE SEQUENCE [LARGE SCALE GENOMIC DNA]</scope>
    <source>
        <strain evidence="14">KT71</strain>
    </source>
</reference>
<name>A4A9P8_9GAMM</name>
<evidence type="ECO:0000256" key="12">
    <source>
        <dbReference type="SAM" id="Phobius"/>
    </source>
</evidence>
<comment type="similarity">
    <text evidence="2">Belongs to the fatty acid desaturase type 2 family.</text>
</comment>
<reference evidence="14 15" key="1">
    <citation type="journal article" date="2007" name="Proc. Natl. Acad. Sci. U.S.A.">
        <title>Characterization of a marine gammaproteobacterium capable of aerobic anoxygenic photosynthesis.</title>
        <authorList>
            <person name="Fuchs B.M."/>
            <person name="Spring S."/>
            <person name="Teeling H."/>
            <person name="Quast C."/>
            <person name="Wulf J."/>
            <person name="Schattenhofer M."/>
            <person name="Yan S."/>
            <person name="Ferriera S."/>
            <person name="Johnson J."/>
            <person name="Glockner F.O."/>
            <person name="Amann R."/>
        </authorList>
    </citation>
    <scope>NUCLEOTIDE SEQUENCE [LARGE SCALE GENOMIC DNA]</scope>
    <source>
        <strain evidence="14">KT71</strain>
    </source>
</reference>
<dbReference type="AlphaFoldDB" id="A4A9P8"/>
<evidence type="ECO:0000256" key="10">
    <source>
        <dbReference type="ARBA" id="ARBA00023136"/>
    </source>
</evidence>
<dbReference type="GO" id="GO:0006633">
    <property type="term" value="P:fatty acid biosynthetic process"/>
    <property type="evidence" value="ECO:0007669"/>
    <property type="project" value="UniProtKB-KW"/>
</dbReference>
<keyword evidence="3" id="KW-0444">Lipid biosynthesis</keyword>
<dbReference type="InterPro" id="IPR005804">
    <property type="entry name" value="FA_desaturase_dom"/>
</dbReference>
<dbReference type="PRINTS" id="PR00075">
    <property type="entry name" value="FACDDSATRASE"/>
</dbReference>
<comment type="caution">
    <text evidence="14">The sequence shown here is derived from an EMBL/GenBank/DDBJ whole genome shotgun (WGS) entry which is preliminary data.</text>
</comment>
<dbReference type="eggNOG" id="COG1398">
    <property type="taxonomic scope" value="Bacteria"/>
</dbReference>
<evidence type="ECO:0000256" key="3">
    <source>
        <dbReference type="ARBA" id="ARBA00022516"/>
    </source>
</evidence>
<evidence type="ECO:0000256" key="4">
    <source>
        <dbReference type="ARBA" id="ARBA00022692"/>
    </source>
</evidence>
<keyword evidence="9" id="KW-0443">Lipid metabolism</keyword>